<keyword evidence="3" id="KW-1185">Reference proteome</keyword>
<feature type="compositionally biased region" description="Polar residues" evidence="1">
    <location>
        <begin position="929"/>
        <end position="941"/>
    </location>
</feature>
<reference evidence="4" key="3">
    <citation type="submission" date="2025-04" db="UniProtKB">
        <authorList>
            <consortium name="RefSeq"/>
        </authorList>
    </citation>
    <scope>IDENTIFICATION</scope>
    <source>
        <strain evidence="4">CBS 304.34</strain>
    </source>
</reference>
<name>A0A6A6Y6J3_9PEZI</name>
<evidence type="ECO:0000313" key="3">
    <source>
        <dbReference type="Proteomes" id="UP000504636"/>
    </source>
</evidence>
<reference evidence="2 4" key="1">
    <citation type="journal article" date="2020" name="Stud. Mycol.">
        <title>101 Dothideomycetes genomes: a test case for predicting lifestyles and emergence of pathogens.</title>
        <authorList>
            <person name="Haridas S."/>
            <person name="Albert R."/>
            <person name="Binder M."/>
            <person name="Bloem J."/>
            <person name="Labutti K."/>
            <person name="Salamov A."/>
            <person name="Andreopoulos B."/>
            <person name="Baker S."/>
            <person name="Barry K."/>
            <person name="Bills G."/>
            <person name="Bluhm B."/>
            <person name="Cannon C."/>
            <person name="Castanera R."/>
            <person name="Culley D."/>
            <person name="Daum C."/>
            <person name="Ezra D."/>
            <person name="Gonzalez J."/>
            <person name="Henrissat B."/>
            <person name="Kuo A."/>
            <person name="Liang C."/>
            <person name="Lipzen A."/>
            <person name="Lutzoni F."/>
            <person name="Magnuson J."/>
            <person name="Mondo S."/>
            <person name="Nolan M."/>
            <person name="Ohm R."/>
            <person name="Pangilinan J."/>
            <person name="Park H.-J."/>
            <person name="Ramirez L."/>
            <person name="Alfaro M."/>
            <person name="Sun H."/>
            <person name="Tritt A."/>
            <person name="Yoshinaga Y."/>
            <person name="Zwiers L.-H."/>
            <person name="Turgeon B."/>
            <person name="Goodwin S."/>
            <person name="Spatafora J."/>
            <person name="Crous P."/>
            <person name="Grigoriev I."/>
        </authorList>
    </citation>
    <scope>NUCLEOTIDE SEQUENCE</scope>
    <source>
        <strain evidence="2 4">CBS 304.34</strain>
    </source>
</reference>
<accession>A0A6A6Y6J3</accession>
<organism evidence="2">
    <name type="scientific">Mytilinidion resinicola</name>
    <dbReference type="NCBI Taxonomy" id="574789"/>
    <lineage>
        <taxon>Eukaryota</taxon>
        <taxon>Fungi</taxon>
        <taxon>Dikarya</taxon>
        <taxon>Ascomycota</taxon>
        <taxon>Pezizomycotina</taxon>
        <taxon>Dothideomycetes</taxon>
        <taxon>Pleosporomycetidae</taxon>
        <taxon>Mytilinidiales</taxon>
        <taxon>Mytilinidiaceae</taxon>
        <taxon>Mytilinidion</taxon>
    </lineage>
</organism>
<dbReference type="RefSeq" id="XP_033570598.1">
    <property type="nucleotide sequence ID" value="XM_033712938.1"/>
</dbReference>
<sequence>MAEYRDPFDDSDDFSDGTESSVSSYDYDLTLMDGNGLEDIKRTAHESLNLGNGYQGTWYGQEAFREFYQNWRDGIVRSFNIDPSDFRTETQTLKMQIIIRAISPHTKNLMGYIQFKWDKNNLGTLQLVNFNAALHKDHLVNGGTTKAYDKTQSGQYGEGMKLAALIMRRRPQNHTVRILSSGFMWNFSFNSKAVLTCTLTKEKEDKLRKLKAKEEDRKKQHKPRELKPNIWEDVAVQIGSGRSERTQDRINQRKKKSDKIRLADFKRWLEVSIDIAPPTNIVRTREGDLILNREYKNKTYLKGLLLPNSSVSGKPLKYGYNFREGDTSRDRTSMAYADDEAFIIAKIWGAALRADGDIFTEDSLIARYTKLLEKTFGGHKDYADVHDADCHASESTVKKVWAYMLSPAKYRNGKAPFYYSPTDSTDASKIIRDCLKREPVLVEERLWNMFCRHHLCRTPDKERYHRFHKAALSDLSNATCFANHMLQTLAACLRSDPATSDMKLSFVDTRDLGLDVIYLRKERMWKINDKWLTFDGAHEHTACVLDQDDTRFHLLHELFLCDHAATSLFRIMIDELSGQDTGNTPLKELKIRLESNGSIRIPQMVRAVRLSVKPEALMVTWKSSGRLAMISGHCKQQTSVVLHRTDTCRDKRNIPLYREEEESCDCPKQTVPPTCHKALFNNLSADHFYFPMICTAEHGSFYAVPPPSKRPLNGEETAAAGLKKEPSETDLVHISSGDSSSDSDIDASEPFSPGLQTPIESPRTASRPSTRHSFPQSATVDRTSHSSPIRATPDKDLSNIDDVLSQLRDYNSKAQEALKSMNTEAAWRILFETQIEHKDLGWEAFPGNHDWYRAINRNGQSGFFARSRAPPAEDETYADSDYQVTAKSAAAALQDMERCMLTLSARNEKLGDRELREPRSSKPVKFTNPKASANARPTTATPHADVGVNGSAREDRAISQDSLYRLTPRPQERPQLPDQGPVQASVLGISRNTPIRTIQSVTQFTGMSPPHSKRAYCESVSDHDGKSENEENSTVKRFRHL</sequence>
<evidence type="ECO:0000313" key="2">
    <source>
        <dbReference type="EMBL" id="KAF2803634.1"/>
    </source>
</evidence>
<dbReference type="EMBL" id="MU003717">
    <property type="protein sequence ID" value="KAF2803634.1"/>
    <property type="molecule type" value="Genomic_DNA"/>
</dbReference>
<feature type="compositionally biased region" description="Basic and acidic residues" evidence="1">
    <location>
        <begin position="722"/>
        <end position="731"/>
    </location>
</feature>
<feature type="region of interest" description="Disordered" evidence="1">
    <location>
        <begin position="1"/>
        <end position="21"/>
    </location>
</feature>
<evidence type="ECO:0000313" key="4">
    <source>
        <dbReference type="RefSeq" id="XP_033570598.1"/>
    </source>
</evidence>
<feature type="region of interest" description="Disordered" evidence="1">
    <location>
        <begin position="1004"/>
        <end position="1041"/>
    </location>
</feature>
<protein>
    <submittedName>
        <fullName evidence="2 4">Uncharacterized protein</fullName>
    </submittedName>
</protein>
<feature type="compositionally biased region" description="Polar residues" evidence="1">
    <location>
        <begin position="754"/>
        <end position="789"/>
    </location>
</feature>
<proteinExistence type="predicted"/>
<dbReference type="AlphaFoldDB" id="A0A6A6Y6J3"/>
<reference evidence="4" key="2">
    <citation type="submission" date="2020-04" db="EMBL/GenBank/DDBJ databases">
        <authorList>
            <consortium name="NCBI Genome Project"/>
        </authorList>
    </citation>
    <scope>NUCLEOTIDE SEQUENCE</scope>
    <source>
        <strain evidence="4">CBS 304.34</strain>
    </source>
</reference>
<dbReference type="OrthoDB" id="3759480at2759"/>
<feature type="region of interest" description="Disordered" evidence="1">
    <location>
        <begin position="712"/>
        <end position="797"/>
    </location>
</feature>
<dbReference type="Proteomes" id="UP000504636">
    <property type="component" value="Unplaced"/>
</dbReference>
<dbReference type="GeneID" id="54453831"/>
<feature type="compositionally biased region" description="Basic and acidic residues" evidence="1">
    <location>
        <begin position="1020"/>
        <end position="1029"/>
    </location>
</feature>
<gene>
    <name evidence="2 4" type="ORF">BDZ99DRAFT_168163</name>
</gene>
<evidence type="ECO:0000256" key="1">
    <source>
        <dbReference type="SAM" id="MobiDB-lite"/>
    </source>
</evidence>
<feature type="compositionally biased region" description="Basic and acidic residues" evidence="1">
    <location>
        <begin position="911"/>
        <end position="920"/>
    </location>
</feature>
<feature type="region of interest" description="Disordered" evidence="1">
    <location>
        <begin position="911"/>
        <end position="960"/>
    </location>
</feature>